<protein>
    <submittedName>
        <fullName evidence="5">DUF148 domain-containing protein</fullName>
    </submittedName>
</protein>
<evidence type="ECO:0000313" key="5">
    <source>
        <dbReference type="WBParaSite" id="ASIM_0001944801-mRNA-1"/>
    </source>
</evidence>
<keyword evidence="2" id="KW-0732">Signal</keyword>
<evidence type="ECO:0000313" key="4">
    <source>
        <dbReference type="Proteomes" id="UP000267096"/>
    </source>
</evidence>
<dbReference type="WBParaSite" id="ASIM_0001944801-mRNA-1">
    <property type="protein sequence ID" value="ASIM_0001944801-mRNA-1"/>
    <property type="gene ID" value="ASIM_0001944801"/>
</dbReference>
<sequence>MTKICLIFNVAIFVLLLDAVRCECDIETGMRYESKHLCELLQNTTDQIREEFNEIFANAANLTKEQLNDNIVLWATKYGGSFERELRQYLADEADYWNRRYETLVKRIQEANATAEAKKELLEVIEFEQDMDTKFSEYETKLEQISQKYSQATHDEAVKIWTQIDTFDTE</sequence>
<proteinExistence type="predicted"/>
<dbReference type="Proteomes" id="UP000267096">
    <property type="component" value="Unassembled WGS sequence"/>
</dbReference>
<feature type="signal peptide" evidence="2">
    <location>
        <begin position="1"/>
        <end position="22"/>
    </location>
</feature>
<accession>A0A0M3KEP0</accession>
<feature type="coiled-coil region" evidence="1">
    <location>
        <begin position="98"/>
        <end position="155"/>
    </location>
</feature>
<gene>
    <name evidence="3" type="ORF">ASIM_LOCUS18838</name>
</gene>
<dbReference type="EMBL" id="UYRR01036175">
    <property type="protein sequence ID" value="VDK66403.1"/>
    <property type="molecule type" value="Genomic_DNA"/>
</dbReference>
<dbReference type="OrthoDB" id="5893633at2759"/>
<reference evidence="3 4" key="2">
    <citation type="submission" date="2018-11" db="EMBL/GenBank/DDBJ databases">
        <authorList>
            <consortium name="Pathogen Informatics"/>
        </authorList>
    </citation>
    <scope>NUCLEOTIDE SEQUENCE [LARGE SCALE GENOMIC DNA]</scope>
</reference>
<evidence type="ECO:0000313" key="3">
    <source>
        <dbReference type="EMBL" id="VDK66403.1"/>
    </source>
</evidence>
<evidence type="ECO:0000256" key="2">
    <source>
        <dbReference type="SAM" id="SignalP"/>
    </source>
</evidence>
<dbReference type="AlphaFoldDB" id="A0A0M3KEP0"/>
<evidence type="ECO:0000256" key="1">
    <source>
        <dbReference type="SAM" id="Coils"/>
    </source>
</evidence>
<organism evidence="5">
    <name type="scientific">Anisakis simplex</name>
    <name type="common">Herring worm</name>
    <dbReference type="NCBI Taxonomy" id="6269"/>
    <lineage>
        <taxon>Eukaryota</taxon>
        <taxon>Metazoa</taxon>
        <taxon>Ecdysozoa</taxon>
        <taxon>Nematoda</taxon>
        <taxon>Chromadorea</taxon>
        <taxon>Rhabditida</taxon>
        <taxon>Spirurina</taxon>
        <taxon>Ascaridomorpha</taxon>
        <taxon>Ascaridoidea</taxon>
        <taxon>Anisakidae</taxon>
        <taxon>Anisakis</taxon>
        <taxon>Anisakis simplex complex</taxon>
    </lineage>
</organism>
<feature type="chain" id="PRO_5043121501" evidence="2">
    <location>
        <begin position="23"/>
        <end position="170"/>
    </location>
</feature>
<name>A0A0M3KEP0_ANISI</name>
<keyword evidence="1" id="KW-0175">Coiled coil</keyword>
<keyword evidence="4" id="KW-1185">Reference proteome</keyword>
<reference evidence="5" key="1">
    <citation type="submission" date="2017-02" db="UniProtKB">
        <authorList>
            <consortium name="WormBaseParasite"/>
        </authorList>
    </citation>
    <scope>IDENTIFICATION</scope>
</reference>